<dbReference type="PANTHER" id="PTHR45830:SF15">
    <property type="entry name" value="SERPENTINE RECEPTOR, CLASS I"/>
    <property type="match status" value="1"/>
</dbReference>
<feature type="non-terminal residue" evidence="2">
    <location>
        <position position="1"/>
    </location>
</feature>
<gene>
    <name evidence="2" type="ORF">PFISCL1PPCAC_13994</name>
</gene>
<reference evidence="2" key="1">
    <citation type="submission" date="2023-10" db="EMBL/GenBank/DDBJ databases">
        <title>Genome assembly of Pristionchus species.</title>
        <authorList>
            <person name="Yoshida K."/>
            <person name="Sommer R.J."/>
        </authorList>
    </citation>
    <scope>NUCLEOTIDE SEQUENCE</scope>
    <source>
        <strain evidence="2">RS5133</strain>
    </source>
</reference>
<organism evidence="2 3">
    <name type="scientific">Pristionchus fissidentatus</name>
    <dbReference type="NCBI Taxonomy" id="1538716"/>
    <lineage>
        <taxon>Eukaryota</taxon>
        <taxon>Metazoa</taxon>
        <taxon>Ecdysozoa</taxon>
        <taxon>Nematoda</taxon>
        <taxon>Chromadorea</taxon>
        <taxon>Rhabditida</taxon>
        <taxon>Rhabditina</taxon>
        <taxon>Diplogasteromorpha</taxon>
        <taxon>Diplogasteroidea</taxon>
        <taxon>Neodiplogasteridae</taxon>
        <taxon>Pristionchus</taxon>
    </lineage>
</organism>
<feature type="non-terminal residue" evidence="2">
    <location>
        <position position="151"/>
    </location>
</feature>
<evidence type="ECO:0008006" key="4">
    <source>
        <dbReference type="Google" id="ProtNLM"/>
    </source>
</evidence>
<protein>
    <recommendedName>
        <fullName evidence="4">G protein-coupled receptor</fullName>
    </recommendedName>
</protein>
<dbReference type="Proteomes" id="UP001432322">
    <property type="component" value="Unassembled WGS sequence"/>
</dbReference>
<name>A0AAV5VVE9_9BILA</name>
<evidence type="ECO:0000313" key="2">
    <source>
        <dbReference type="EMBL" id="GMT22697.1"/>
    </source>
</evidence>
<feature type="transmembrane region" description="Helical" evidence="1">
    <location>
        <begin position="34"/>
        <end position="58"/>
    </location>
</feature>
<keyword evidence="1" id="KW-1133">Transmembrane helix</keyword>
<sequence length="151" mass="17378">WQTILPVMNSLTLHPFMLFLLDDRRMGVDIRMGYLLTEISLIIFDWIFNFSFRIYPMAPFSGLYCGGPLCNLVQSRPLIMLIISTSITANMPCFLFLLIRMHKHVNATSPNAWNFTNRSVSLPRSEPELQMFNDLGGQLFVFGAFGVPQYF</sequence>
<evidence type="ECO:0000256" key="1">
    <source>
        <dbReference type="SAM" id="Phobius"/>
    </source>
</evidence>
<dbReference type="EMBL" id="BTSY01000004">
    <property type="protein sequence ID" value="GMT22697.1"/>
    <property type="molecule type" value="Genomic_DNA"/>
</dbReference>
<accession>A0AAV5VVE9</accession>
<evidence type="ECO:0000313" key="3">
    <source>
        <dbReference type="Proteomes" id="UP001432322"/>
    </source>
</evidence>
<comment type="caution">
    <text evidence="2">The sequence shown here is derived from an EMBL/GenBank/DDBJ whole genome shotgun (WGS) entry which is preliminary data.</text>
</comment>
<keyword evidence="3" id="KW-1185">Reference proteome</keyword>
<keyword evidence="1" id="KW-0812">Transmembrane</keyword>
<proteinExistence type="predicted"/>
<dbReference type="PANTHER" id="PTHR45830">
    <property type="entry name" value="SERPENTINE RECEPTOR, CLASS I"/>
    <property type="match status" value="1"/>
</dbReference>
<feature type="transmembrane region" description="Helical" evidence="1">
    <location>
        <begin position="78"/>
        <end position="99"/>
    </location>
</feature>
<keyword evidence="1" id="KW-0472">Membrane</keyword>
<dbReference type="AlphaFoldDB" id="A0AAV5VVE9"/>